<dbReference type="PANTHER" id="PTHR19860">
    <property type="entry name" value="DDB1- AND CUL4-ASSOCIATED FACTOR 12-RELATED"/>
    <property type="match status" value="1"/>
</dbReference>
<name>A0ABM0LWE4_SACKO</name>
<evidence type="ECO:0000256" key="3">
    <source>
        <dbReference type="ARBA" id="ARBA00004906"/>
    </source>
</evidence>
<dbReference type="Pfam" id="PF23760">
    <property type="entry name" value="Beta-prop_DCAF12"/>
    <property type="match status" value="1"/>
</dbReference>
<dbReference type="InterPro" id="IPR001680">
    <property type="entry name" value="WD40_rpt"/>
</dbReference>
<feature type="domain" description="DDB1- and CUL4-associated factor 12 beta-propeller" evidence="11">
    <location>
        <begin position="30"/>
        <end position="387"/>
    </location>
</feature>
<comment type="similarity">
    <text evidence="9">Belongs to the WD repeat DCAF12 family.</text>
</comment>
<evidence type="ECO:0000256" key="10">
    <source>
        <dbReference type="PROSITE-ProRule" id="PRU00221"/>
    </source>
</evidence>
<dbReference type="GeneID" id="100368868"/>
<keyword evidence="12" id="KW-1185">Reference proteome</keyword>
<evidence type="ECO:0000259" key="11">
    <source>
        <dbReference type="Pfam" id="PF23760"/>
    </source>
</evidence>
<keyword evidence="7" id="KW-0833">Ubl conjugation pathway</keyword>
<evidence type="ECO:0000256" key="8">
    <source>
        <dbReference type="ARBA" id="ARBA00023242"/>
    </source>
</evidence>
<dbReference type="Gene3D" id="2.130.10.10">
    <property type="entry name" value="YVTN repeat-like/Quinoprotein amine dehydrogenase"/>
    <property type="match status" value="2"/>
</dbReference>
<keyword evidence="5 10" id="KW-0853">WD repeat</keyword>
<dbReference type="Proteomes" id="UP000694865">
    <property type="component" value="Unplaced"/>
</dbReference>
<comment type="pathway">
    <text evidence="3">Protein modification; protein ubiquitination.</text>
</comment>
<gene>
    <name evidence="13" type="primary">LOC100368868</name>
</gene>
<keyword evidence="4" id="KW-0963">Cytoplasm</keyword>
<evidence type="ECO:0000256" key="1">
    <source>
        <dbReference type="ARBA" id="ARBA00004123"/>
    </source>
</evidence>
<evidence type="ECO:0000256" key="7">
    <source>
        <dbReference type="ARBA" id="ARBA00022786"/>
    </source>
</evidence>
<dbReference type="InterPro" id="IPR036322">
    <property type="entry name" value="WD40_repeat_dom_sf"/>
</dbReference>
<evidence type="ECO:0000256" key="5">
    <source>
        <dbReference type="ARBA" id="ARBA00022574"/>
    </source>
</evidence>
<evidence type="ECO:0000256" key="6">
    <source>
        <dbReference type="ARBA" id="ARBA00022737"/>
    </source>
</evidence>
<dbReference type="InterPro" id="IPR051191">
    <property type="entry name" value="DCAF12"/>
</dbReference>
<dbReference type="PANTHER" id="PTHR19860:SF16">
    <property type="entry name" value="DDB1- AND CUL4-ASSOCIATED FACTOR 12"/>
    <property type="match status" value="1"/>
</dbReference>
<keyword evidence="8" id="KW-0539">Nucleus</keyword>
<keyword evidence="6" id="KW-0677">Repeat</keyword>
<dbReference type="SUPFAM" id="SSF50978">
    <property type="entry name" value="WD40 repeat-like"/>
    <property type="match status" value="1"/>
</dbReference>
<feature type="repeat" description="WD" evidence="10">
    <location>
        <begin position="135"/>
        <end position="168"/>
    </location>
</feature>
<evidence type="ECO:0000313" key="13">
    <source>
        <dbReference type="RefSeq" id="XP_006812085.1"/>
    </source>
</evidence>
<dbReference type="PROSITE" id="PS50294">
    <property type="entry name" value="WD_REPEATS_REGION"/>
    <property type="match status" value="1"/>
</dbReference>
<proteinExistence type="inferred from homology"/>
<reference evidence="13" key="1">
    <citation type="submission" date="2025-08" db="UniProtKB">
        <authorList>
            <consortium name="RefSeq"/>
        </authorList>
    </citation>
    <scope>IDENTIFICATION</scope>
    <source>
        <tissue evidence="13">Testes</tissue>
    </source>
</reference>
<evidence type="ECO:0000313" key="12">
    <source>
        <dbReference type="Proteomes" id="UP000694865"/>
    </source>
</evidence>
<dbReference type="InterPro" id="IPR056151">
    <property type="entry name" value="Beta-prop_DCAF12"/>
</dbReference>
<evidence type="ECO:0000256" key="4">
    <source>
        <dbReference type="ARBA" id="ARBA00022490"/>
    </source>
</evidence>
<sequence>MSVLQYTQNRQSGLGVTPVQNIAKLCARKLPLLLQEQELSLGDVNKVFTSEWLSENQVIVGTKCNSLLVLDLHTSQRFQIPLLKGVDCAEGEVRTGGIHSITVNPSRTLLVTGSEDSSCPAVYQLPTFDPVCLGTDCHTDWIFSIEWLDDQFFVTGSRDNSVALWSVSDMCRPMDYPGVLIPNHKRMTPIAQKTCDGGEKVRSVAFNSRTQEIAVLSTNGFMHMWDAQRFSQRFTTSLPYCRENVCLCISNDLSLYAVGSQSHVSFLDSRTLKSVGSIYTKESGSGVRSISFNEDIATIGTGAGSVRFFDIRAGKYLEMECCSGETATLKTGTGFLRHDEIYNEYFADQVYYPNAVYTHCYDFSKTRLFLAGGPLSSGLHGNYAAVWQ</sequence>
<accession>A0ABM0LWE4</accession>
<organism evidence="12 13">
    <name type="scientific">Saccoglossus kowalevskii</name>
    <name type="common">Acorn worm</name>
    <dbReference type="NCBI Taxonomy" id="10224"/>
    <lineage>
        <taxon>Eukaryota</taxon>
        <taxon>Metazoa</taxon>
        <taxon>Hemichordata</taxon>
        <taxon>Enteropneusta</taxon>
        <taxon>Harrimaniidae</taxon>
        <taxon>Saccoglossus</taxon>
    </lineage>
</organism>
<dbReference type="SMART" id="SM00320">
    <property type="entry name" value="WD40"/>
    <property type="match status" value="4"/>
</dbReference>
<dbReference type="PROSITE" id="PS50082">
    <property type="entry name" value="WD_REPEATS_2"/>
    <property type="match status" value="1"/>
</dbReference>
<dbReference type="RefSeq" id="XP_006812085.1">
    <property type="nucleotide sequence ID" value="XM_006812022.1"/>
</dbReference>
<evidence type="ECO:0000256" key="9">
    <source>
        <dbReference type="ARBA" id="ARBA00038022"/>
    </source>
</evidence>
<protein>
    <submittedName>
        <fullName evidence="13">DDB1- and CUL4-associated factor 12-like</fullName>
    </submittedName>
</protein>
<evidence type="ECO:0000256" key="2">
    <source>
        <dbReference type="ARBA" id="ARBA00004496"/>
    </source>
</evidence>
<dbReference type="InterPro" id="IPR015943">
    <property type="entry name" value="WD40/YVTN_repeat-like_dom_sf"/>
</dbReference>
<comment type="subcellular location">
    <subcellularLocation>
        <location evidence="2">Cytoplasm</location>
    </subcellularLocation>
    <subcellularLocation>
        <location evidence="1">Nucleus</location>
    </subcellularLocation>
</comment>